<organism evidence="2 3">
    <name type="scientific">Candidatus Nomurabacteria bacterium RIFCSPLOWO2_01_FULL_33_24</name>
    <dbReference type="NCBI Taxonomy" id="1801765"/>
    <lineage>
        <taxon>Bacteria</taxon>
        <taxon>Candidatus Nomuraibacteriota</taxon>
    </lineage>
</organism>
<dbReference type="Pfam" id="PF07534">
    <property type="entry name" value="TLD"/>
    <property type="match status" value="1"/>
</dbReference>
<evidence type="ECO:0000259" key="1">
    <source>
        <dbReference type="Pfam" id="PF07534"/>
    </source>
</evidence>
<dbReference type="InterPro" id="IPR006571">
    <property type="entry name" value="TLDc_dom"/>
</dbReference>
<accession>A0A1F6X018</accession>
<proteinExistence type="predicted"/>
<comment type="caution">
    <text evidence="2">The sequence shown here is derived from an EMBL/GenBank/DDBJ whole genome shotgun (WGS) entry which is preliminary data.</text>
</comment>
<reference evidence="2 3" key="1">
    <citation type="journal article" date="2016" name="Nat. Commun.">
        <title>Thousands of microbial genomes shed light on interconnected biogeochemical processes in an aquifer system.</title>
        <authorList>
            <person name="Anantharaman K."/>
            <person name="Brown C.T."/>
            <person name="Hug L.A."/>
            <person name="Sharon I."/>
            <person name="Castelle C.J."/>
            <person name="Probst A.J."/>
            <person name="Thomas B.C."/>
            <person name="Singh A."/>
            <person name="Wilkins M.J."/>
            <person name="Karaoz U."/>
            <person name="Brodie E.L."/>
            <person name="Williams K.H."/>
            <person name="Hubbard S.S."/>
            <person name="Banfield J.F."/>
        </authorList>
    </citation>
    <scope>NUCLEOTIDE SEQUENCE [LARGE SCALE GENOMIC DNA]</scope>
</reference>
<sequence>MIKKVNELEKFIQQLFFENPESFLFQIHRDYNLEPWSREKDKEYIWLKESRISIGGKLTEPFKFSDSKIDCQVMRQIILNDICAFIRRRREGKRRLKYKTDIKLWRLVKSGKFNIKIGKIGGYYLVSYEFKRNECDKKNKMVVSIYKDKKSFIKYTYPRNLKEVGLKKILIQKKF</sequence>
<gene>
    <name evidence="2" type="ORF">A2995_01240</name>
</gene>
<dbReference type="AlphaFoldDB" id="A0A1F6X018"/>
<evidence type="ECO:0000313" key="2">
    <source>
        <dbReference type="EMBL" id="OGI87473.1"/>
    </source>
</evidence>
<protein>
    <recommendedName>
        <fullName evidence="1">TLDc domain-containing protein</fullName>
    </recommendedName>
</protein>
<name>A0A1F6X018_9BACT</name>
<dbReference type="Proteomes" id="UP000185809">
    <property type="component" value="Unassembled WGS sequence"/>
</dbReference>
<dbReference type="EMBL" id="MFUP01000012">
    <property type="protein sequence ID" value="OGI87473.1"/>
    <property type="molecule type" value="Genomic_DNA"/>
</dbReference>
<feature type="domain" description="TLDc" evidence="1">
    <location>
        <begin position="13"/>
        <end position="64"/>
    </location>
</feature>
<evidence type="ECO:0000313" key="3">
    <source>
        <dbReference type="Proteomes" id="UP000185809"/>
    </source>
</evidence>